<proteinExistence type="inferred from homology"/>
<protein>
    <recommendedName>
        <fullName evidence="5">5-formyltetrahydrofolate cyclo-ligase</fullName>
        <ecNumber evidence="5">6.3.3.2</ecNumber>
    </recommendedName>
</protein>
<dbReference type="RefSeq" id="WP_229341031.1">
    <property type="nucleotide sequence ID" value="NZ_JAJBZG010000005.1"/>
</dbReference>
<dbReference type="InterPro" id="IPR037171">
    <property type="entry name" value="NagB/RpiA_transferase-like"/>
</dbReference>
<evidence type="ECO:0000256" key="3">
    <source>
        <dbReference type="ARBA" id="ARBA00022840"/>
    </source>
</evidence>
<keyword evidence="7" id="KW-0436">Ligase</keyword>
<feature type="binding site" evidence="4">
    <location>
        <position position="50"/>
    </location>
    <ligand>
        <name>substrate</name>
    </ligand>
</feature>
<organism evidence="7 8">
    <name type="scientific">Christiangramia sediminis</name>
    <dbReference type="NCBI Taxonomy" id="2881336"/>
    <lineage>
        <taxon>Bacteria</taxon>
        <taxon>Pseudomonadati</taxon>
        <taxon>Bacteroidota</taxon>
        <taxon>Flavobacteriia</taxon>
        <taxon>Flavobacteriales</taxon>
        <taxon>Flavobacteriaceae</taxon>
        <taxon>Christiangramia</taxon>
    </lineage>
</organism>
<gene>
    <name evidence="7" type="ORF">LGQ90_10870</name>
</gene>
<dbReference type="EC" id="6.3.3.2" evidence="5"/>
<dbReference type="GO" id="GO:0009396">
    <property type="term" value="P:folic acid-containing compound biosynthetic process"/>
    <property type="evidence" value="ECO:0007669"/>
    <property type="project" value="TreeGrafter"/>
</dbReference>
<keyword evidence="5" id="KW-0479">Metal-binding</keyword>
<dbReference type="GO" id="GO:0035999">
    <property type="term" value="P:tetrahydrofolate interconversion"/>
    <property type="evidence" value="ECO:0007669"/>
    <property type="project" value="TreeGrafter"/>
</dbReference>
<evidence type="ECO:0000256" key="4">
    <source>
        <dbReference type="PIRSR" id="PIRSR006806-1"/>
    </source>
</evidence>
<dbReference type="GO" id="GO:0030272">
    <property type="term" value="F:5-formyltetrahydrofolate cyclo-ligase activity"/>
    <property type="evidence" value="ECO:0007669"/>
    <property type="project" value="UniProtKB-EC"/>
</dbReference>
<feature type="coiled-coil region" evidence="6">
    <location>
        <begin position="3"/>
        <end position="30"/>
    </location>
</feature>
<evidence type="ECO:0000256" key="2">
    <source>
        <dbReference type="ARBA" id="ARBA00022741"/>
    </source>
</evidence>
<comment type="cofactor">
    <cofactor evidence="5">
        <name>Mg(2+)</name>
        <dbReference type="ChEBI" id="CHEBI:18420"/>
    </cofactor>
</comment>
<evidence type="ECO:0000256" key="5">
    <source>
        <dbReference type="RuleBase" id="RU361279"/>
    </source>
</evidence>
<keyword evidence="8" id="KW-1185">Reference proteome</keyword>
<dbReference type="InterPro" id="IPR002698">
    <property type="entry name" value="FTHF_cligase"/>
</dbReference>
<dbReference type="GO" id="GO:0046872">
    <property type="term" value="F:metal ion binding"/>
    <property type="evidence" value="ECO:0007669"/>
    <property type="project" value="UniProtKB-KW"/>
</dbReference>
<evidence type="ECO:0000313" key="8">
    <source>
        <dbReference type="Proteomes" id="UP001139414"/>
    </source>
</evidence>
<evidence type="ECO:0000256" key="6">
    <source>
        <dbReference type="SAM" id="Coils"/>
    </source>
</evidence>
<dbReference type="InterPro" id="IPR024185">
    <property type="entry name" value="FTHF_cligase-like_sf"/>
</dbReference>
<comment type="similarity">
    <text evidence="1 5">Belongs to the 5-formyltetrahydrofolate cyclo-ligase family.</text>
</comment>
<reference evidence="7" key="1">
    <citation type="submission" date="2021-10" db="EMBL/GenBank/DDBJ databases">
        <title>Gramella sp. ASW11-100T, isolated from marine sediment.</title>
        <authorList>
            <person name="Xia C."/>
        </authorList>
    </citation>
    <scope>NUCLEOTIDE SEQUENCE</scope>
    <source>
        <strain evidence="7">ASW11-100</strain>
    </source>
</reference>
<feature type="binding site" evidence="4">
    <location>
        <begin position="3"/>
        <end position="7"/>
    </location>
    <ligand>
        <name>ATP</name>
        <dbReference type="ChEBI" id="CHEBI:30616"/>
    </ligand>
</feature>
<keyword evidence="2 4" id="KW-0547">Nucleotide-binding</keyword>
<name>A0A9X1LK30_9FLAO</name>
<dbReference type="SUPFAM" id="SSF100950">
    <property type="entry name" value="NagB/RpiA/CoA transferase-like"/>
    <property type="match status" value="1"/>
</dbReference>
<evidence type="ECO:0000256" key="1">
    <source>
        <dbReference type="ARBA" id="ARBA00010638"/>
    </source>
</evidence>
<sequence>MRKSDLRKKYKELRLKLDNAEIEKLSLEIANKSLELPVWDHRYYHIFLSIAEQKEVDTEFLLHILQGKDKEVIIPKSHPETGEMSNFLLTDQTVIKKNRWNIPEPQDGIEVKTEKIEVVFIPLLAFDKKGHRIGYGKGFYDRFLAACRPDIVKIGLSFFEPVEEIKELFSSDIPLNYCVTPDKVYKFKAK</sequence>
<feature type="binding site" evidence="4">
    <location>
        <position position="55"/>
    </location>
    <ligand>
        <name>substrate</name>
    </ligand>
</feature>
<dbReference type="GO" id="GO:0005524">
    <property type="term" value="F:ATP binding"/>
    <property type="evidence" value="ECO:0007669"/>
    <property type="project" value="UniProtKB-KW"/>
</dbReference>
<feature type="binding site" evidence="4">
    <location>
        <begin position="132"/>
        <end position="140"/>
    </location>
    <ligand>
        <name>ATP</name>
        <dbReference type="ChEBI" id="CHEBI:30616"/>
    </ligand>
</feature>
<dbReference type="PANTHER" id="PTHR23407">
    <property type="entry name" value="ATPASE INHIBITOR/5-FORMYLTETRAHYDROFOLATE CYCLO-LIGASE"/>
    <property type="match status" value="1"/>
</dbReference>
<dbReference type="Gene3D" id="3.40.50.10420">
    <property type="entry name" value="NagB/RpiA/CoA transferase-like"/>
    <property type="match status" value="1"/>
</dbReference>
<dbReference type="EMBL" id="JAJBZG010000005">
    <property type="protein sequence ID" value="MCB7481764.1"/>
    <property type="molecule type" value="Genomic_DNA"/>
</dbReference>
<keyword evidence="3 4" id="KW-0067">ATP-binding</keyword>
<evidence type="ECO:0000313" key="7">
    <source>
        <dbReference type="EMBL" id="MCB7481764.1"/>
    </source>
</evidence>
<dbReference type="NCBIfam" id="TIGR02727">
    <property type="entry name" value="MTHFS_bact"/>
    <property type="match status" value="1"/>
</dbReference>
<dbReference type="AlphaFoldDB" id="A0A9X1LK30"/>
<keyword evidence="5" id="KW-0460">Magnesium</keyword>
<dbReference type="PIRSF" id="PIRSF006806">
    <property type="entry name" value="FTHF_cligase"/>
    <property type="match status" value="1"/>
</dbReference>
<dbReference type="Proteomes" id="UP001139414">
    <property type="component" value="Unassembled WGS sequence"/>
</dbReference>
<comment type="catalytic activity">
    <reaction evidence="5">
        <text>(6S)-5-formyl-5,6,7,8-tetrahydrofolate + ATP = (6R)-5,10-methenyltetrahydrofolate + ADP + phosphate</text>
        <dbReference type="Rhea" id="RHEA:10488"/>
        <dbReference type="ChEBI" id="CHEBI:30616"/>
        <dbReference type="ChEBI" id="CHEBI:43474"/>
        <dbReference type="ChEBI" id="CHEBI:57455"/>
        <dbReference type="ChEBI" id="CHEBI:57457"/>
        <dbReference type="ChEBI" id="CHEBI:456216"/>
        <dbReference type="EC" id="6.3.3.2"/>
    </reaction>
</comment>
<keyword evidence="6" id="KW-0175">Coiled coil</keyword>
<accession>A0A9X1LK30</accession>
<dbReference type="PANTHER" id="PTHR23407:SF1">
    <property type="entry name" value="5-FORMYLTETRAHYDROFOLATE CYCLO-LIGASE"/>
    <property type="match status" value="1"/>
</dbReference>
<dbReference type="Pfam" id="PF01812">
    <property type="entry name" value="5-FTHF_cyc-lig"/>
    <property type="match status" value="1"/>
</dbReference>
<comment type="caution">
    <text evidence="7">The sequence shown here is derived from an EMBL/GenBank/DDBJ whole genome shotgun (WGS) entry which is preliminary data.</text>
</comment>